<evidence type="ECO:0000313" key="1">
    <source>
        <dbReference type="EMBL" id="EMC25104.1"/>
    </source>
</evidence>
<evidence type="ECO:0000313" key="2">
    <source>
        <dbReference type="Proteomes" id="UP000011676"/>
    </source>
</evidence>
<dbReference type="Proteomes" id="UP000011676">
    <property type="component" value="Unassembled WGS sequence"/>
</dbReference>
<dbReference type="CDD" id="cd08862">
    <property type="entry name" value="SRPBCC_Smu440-like"/>
    <property type="match status" value="1"/>
</dbReference>
<dbReference type="InterPro" id="IPR023393">
    <property type="entry name" value="START-like_dom_sf"/>
</dbReference>
<dbReference type="AlphaFoldDB" id="A0A829BQY2"/>
<name>A0A829BQY2_STRMG</name>
<dbReference type="GeneID" id="93859986"/>
<dbReference type="SUPFAM" id="SSF55961">
    <property type="entry name" value="Bet v1-like"/>
    <property type="match status" value="1"/>
</dbReference>
<dbReference type="EMBL" id="AHSR01000009">
    <property type="protein sequence ID" value="EMC25104.1"/>
    <property type="molecule type" value="Genomic_DNA"/>
</dbReference>
<sequence>MKFSFELAVNAKKEDAWTYYSQVNQWFVWEGDLEQISLEGEFTTGQKGKMKMEDMPELAFTLVEVRENQCFSDLTATPFGNVLFEHEILENPDGTISLRHSVSLTDSDTTKEALAFLKQIFADVPESVGKLKQILETV</sequence>
<evidence type="ECO:0008006" key="3">
    <source>
        <dbReference type="Google" id="ProtNLM"/>
    </source>
</evidence>
<protein>
    <recommendedName>
        <fullName evidence="3">Polyketide cyclase</fullName>
    </recommendedName>
</protein>
<gene>
    <name evidence="1" type="ORF">SMU82_02781</name>
</gene>
<comment type="caution">
    <text evidence="1">The sequence shown here is derived from an EMBL/GenBank/DDBJ whole genome shotgun (WGS) entry which is preliminary data.</text>
</comment>
<reference evidence="1 2" key="1">
    <citation type="journal article" date="2013" name="Mol. Biol. Evol.">
        <title>Evolutionary and population genomics of the cavity causing bacteria Streptococcus mutans.</title>
        <authorList>
            <person name="Cornejo O.E."/>
            <person name="Lefebure T."/>
            <person name="Pavinski Bitar P.D."/>
            <person name="Lang P."/>
            <person name="Richards V.P."/>
            <person name="Eilertson K."/>
            <person name="Do T."/>
            <person name="Beighton D."/>
            <person name="Zeng L."/>
            <person name="Ahn S.J."/>
            <person name="Burne R.A."/>
            <person name="Siepel A."/>
            <person name="Bustamante C.D."/>
            <person name="Stanhope M.J."/>
        </authorList>
    </citation>
    <scope>NUCLEOTIDE SEQUENCE [LARGE SCALE GENOMIC DNA]</scope>
    <source>
        <strain evidence="1 2">SM6</strain>
    </source>
</reference>
<proteinExistence type="predicted"/>
<dbReference type="RefSeq" id="WP_002267015.1">
    <property type="nucleotide sequence ID" value="NZ_AHSR01000009.1"/>
</dbReference>
<dbReference type="Gene3D" id="3.30.530.20">
    <property type="match status" value="1"/>
</dbReference>
<organism evidence="1 2">
    <name type="scientific">Streptococcus mutans SM6</name>
    <dbReference type="NCBI Taxonomy" id="857119"/>
    <lineage>
        <taxon>Bacteria</taxon>
        <taxon>Bacillati</taxon>
        <taxon>Bacillota</taxon>
        <taxon>Bacilli</taxon>
        <taxon>Lactobacillales</taxon>
        <taxon>Streptococcaceae</taxon>
        <taxon>Streptococcus</taxon>
    </lineage>
</organism>
<accession>A0A829BQY2</accession>